<reference evidence="1" key="2">
    <citation type="journal article" date="2021" name="PeerJ">
        <title>Extensive microbial diversity within the chicken gut microbiome revealed by metagenomics and culture.</title>
        <authorList>
            <person name="Gilroy R."/>
            <person name="Ravi A."/>
            <person name="Getino M."/>
            <person name="Pursley I."/>
            <person name="Horton D.L."/>
            <person name="Alikhan N.F."/>
            <person name="Baker D."/>
            <person name="Gharbi K."/>
            <person name="Hall N."/>
            <person name="Watson M."/>
            <person name="Adriaenssens E.M."/>
            <person name="Foster-Nyarko E."/>
            <person name="Jarju S."/>
            <person name="Secka A."/>
            <person name="Antonio M."/>
            <person name="Oren A."/>
            <person name="Chaudhuri R.R."/>
            <person name="La Ragione R."/>
            <person name="Hildebrand F."/>
            <person name="Pallen M.J."/>
        </authorList>
    </citation>
    <scope>NUCLEOTIDE SEQUENCE</scope>
    <source>
        <strain evidence="1">ChiHecec2B26-709</strain>
    </source>
</reference>
<proteinExistence type="predicted"/>
<organism evidence="1 2">
    <name type="scientific">Candidatus Cryptobacteroides merdipullorum</name>
    <dbReference type="NCBI Taxonomy" id="2840771"/>
    <lineage>
        <taxon>Bacteria</taxon>
        <taxon>Pseudomonadati</taxon>
        <taxon>Bacteroidota</taxon>
        <taxon>Bacteroidia</taxon>
        <taxon>Bacteroidales</taxon>
        <taxon>Candidatus Cryptobacteroides</taxon>
    </lineage>
</organism>
<gene>
    <name evidence="1" type="ORF">IAC35_00880</name>
</gene>
<dbReference type="AlphaFoldDB" id="A0A9D1GLY6"/>
<sequence>MVNAIDIHKLTLEELNGVVDLYPWYGGARMELCRRMAALGALSESQVARTALHISSRRLLYDLVKGGKKADCSDKDAKTLIESYISSPSPAAEPKRVHVVGGDYFSQAEYDSVRQSDDRIFSRFATKAREEGYTDTEDDRFMDFCTETLAKIYLEQDYRDQAIDIYSKLSLRYPEKSVYFATLIDEIKQKEQ</sequence>
<protein>
    <recommendedName>
        <fullName evidence="3">Tetratricopeptide repeat protein</fullName>
    </recommendedName>
</protein>
<comment type="caution">
    <text evidence="1">The sequence shown here is derived from an EMBL/GenBank/DDBJ whole genome shotgun (WGS) entry which is preliminary data.</text>
</comment>
<dbReference type="EMBL" id="DVLC01000018">
    <property type="protein sequence ID" value="HIT46393.1"/>
    <property type="molecule type" value="Genomic_DNA"/>
</dbReference>
<name>A0A9D1GLY6_9BACT</name>
<dbReference type="Proteomes" id="UP000886881">
    <property type="component" value="Unassembled WGS sequence"/>
</dbReference>
<accession>A0A9D1GLY6</accession>
<reference evidence="1" key="1">
    <citation type="submission" date="2020-10" db="EMBL/GenBank/DDBJ databases">
        <authorList>
            <person name="Gilroy R."/>
        </authorList>
    </citation>
    <scope>NUCLEOTIDE SEQUENCE</scope>
    <source>
        <strain evidence="1">ChiHecec2B26-709</strain>
    </source>
</reference>
<evidence type="ECO:0000313" key="1">
    <source>
        <dbReference type="EMBL" id="HIT46393.1"/>
    </source>
</evidence>
<evidence type="ECO:0000313" key="2">
    <source>
        <dbReference type="Proteomes" id="UP000886881"/>
    </source>
</evidence>
<evidence type="ECO:0008006" key="3">
    <source>
        <dbReference type="Google" id="ProtNLM"/>
    </source>
</evidence>